<keyword evidence="3" id="KW-1185">Reference proteome</keyword>
<name>A0A2T4AVC0_TRIHA</name>
<dbReference type="AlphaFoldDB" id="A0A2T4AVC0"/>
<dbReference type="GeneID" id="36629597"/>
<evidence type="ECO:0000256" key="1">
    <source>
        <dbReference type="SAM" id="MobiDB-lite"/>
    </source>
</evidence>
<organism evidence="2 3">
    <name type="scientific">Trichoderma harzianum CBS 226.95</name>
    <dbReference type="NCBI Taxonomy" id="983964"/>
    <lineage>
        <taxon>Eukaryota</taxon>
        <taxon>Fungi</taxon>
        <taxon>Dikarya</taxon>
        <taxon>Ascomycota</taxon>
        <taxon>Pezizomycotina</taxon>
        <taxon>Sordariomycetes</taxon>
        <taxon>Hypocreomycetidae</taxon>
        <taxon>Hypocreales</taxon>
        <taxon>Hypocreaceae</taxon>
        <taxon>Trichoderma</taxon>
    </lineage>
</organism>
<dbReference type="Proteomes" id="UP000241690">
    <property type="component" value="Unassembled WGS sequence"/>
</dbReference>
<accession>A0A2T4AVC0</accession>
<evidence type="ECO:0000313" key="3">
    <source>
        <dbReference type="Proteomes" id="UP000241690"/>
    </source>
</evidence>
<sequence>MTCLFDILQGRLLYMWYLSAIPNRARQAICRYRGASAHKRRAGEGLPPANGLPLGSTRKPEPQQSRKTVTGNRKGSLCSNPTIRMATCQTGGIESQQRSQGAATTTIYQQISNEELESQGLSSELSAGATSRSVLYQLAQSIQLTYLYSTEQRKPHEHHNTEMEEEDMYSSRCRLQKNYLYQWIRLLTTKHLSNGERTETYKILEEGGTG</sequence>
<dbReference type="EMBL" id="KZ679675">
    <property type="protein sequence ID" value="PTB61010.1"/>
    <property type="molecule type" value="Genomic_DNA"/>
</dbReference>
<proteinExistence type="predicted"/>
<evidence type="ECO:0000313" key="2">
    <source>
        <dbReference type="EMBL" id="PTB61010.1"/>
    </source>
</evidence>
<protein>
    <submittedName>
        <fullName evidence="2">Uncharacterized protein</fullName>
    </submittedName>
</protein>
<reference evidence="2 3" key="1">
    <citation type="submission" date="2016-07" db="EMBL/GenBank/DDBJ databases">
        <title>Multiple horizontal gene transfer events from other fungi enriched the ability of initially mycotrophic Trichoderma (Ascomycota) to feed on dead plant biomass.</title>
        <authorList>
            <consortium name="DOE Joint Genome Institute"/>
            <person name="Aerts A."/>
            <person name="Atanasova L."/>
            <person name="Chenthamara K."/>
            <person name="Zhang J."/>
            <person name="Grujic M."/>
            <person name="Henrissat B."/>
            <person name="Kuo A."/>
            <person name="Salamov A."/>
            <person name="Lipzen A."/>
            <person name="Labutti K."/>
            <person name="Barry K."/>
            <person name="Miao Y."/>
            <person name="Rahimi M.J."/>
            <person name="Shen Q."/>
            <person name="Grigoriev I.V."/>
            <person name="Kubicek C.P."/>
            <person name="Druzhinina I.S."/>
        </authorList>
    </citation>
    <scope>NUCLEOTIDE SEQUENCE [LARGE SCALE GENOMIC DNA]</scope>
    <source>
        <strain evidence="2 3">CBS 226.95</strain>
    </source>
</reference>
<feature type="region of interest" description="Disordered" evidence="1">
    <location>
        <begin position="40"/>
        <end position="78"/>
    </location>
</feature>
<dbReference type="RefSeq" id="XP_024780687.1">
    <property type="nucleotide sequence ID" value="XM_024921027.1"/>
</dbReference>
<gene>
    <name evidence="2" type="ORF">M431DRAFT_538162</name>
</gene>
<feature type="compositionally biased region" description="Polar residues" evidence="1">
    <location>
        <begin position="62"/>
        <end position="78"/>
    </location>
</feature>